<dbReference type="EMBL" id="CP001275">
    <property type="protein sequence ID" value="ACM04502.1"/>
    <property type="molecule type" value="Genomic_DNA"/>
</dbReference>
<dbReference type="InterPro" id="IPR044855">
    <property type="entry name" value="CoA-Trfase_III_dom3_sf"/>
</dbReference>
<reference evidence="2 3" key="1">
    <citation type="journal article" date="2009" name="PLoS ONE">
        <title>Complete genome sequence of the aerobic CO-oxidizing thermophile Thermomicrobium roseum.</title>
        <authorList>
            <person name="Wu D."/>
            <person name="Raymond J."/>
            <person name="Wu M."/>
            <person name="Chatterji S."/>
            <person name="Ren Q."/>
            <person name="Graham J.E."/>
            <person name="Bryant D.A."/>
            <person name="Robb F."/>
            <person name="Colman A."/>
            <person name="Tallon L.J."/>
            <person name="Badger J.H."/>
            <person name="Madupu R."/>
            <person name="Ward N.L."/>
            <person name="Eisen J.A."/>
        </authorList>
    </citation>
    <scope>NUCLEOTIDE SEQUENCE [LARGE SCALE GENOMIC DNA]</scope>
    <source>
        <strain evidence="3">ATCC 27502 / DSM 5159 / P-2</strain>
    </source>
</reference>
<dbReference type="PANTHER" id="PTHR48207">
    <property type="entry name" value="SUCCINATE--HYDROXYMETHYLGLUTARATE COA-TRANSFERASE"/>
    <property type="match status" value="1"/>
</dbReference>
<dbReference type="InterPro" id="IPR003673">
    <property type="entry name" value="CoA-Trfase_fam_III"/>
</dbReference>
<dbReference type="AlphaFoldDB" id="B9L2G3"/>
<dbReference type="Pfam" id="PF02515">
    <property type="entry name" value="CoA_transf_3"/>
    <property type="match status" value="1"/>
</dbReference>
<keyword evidence="1" id="KW-0808">Transferase</keyword>
<dbReference type="Gene3D" id="3.40.50.10540">
    <property type="entry name" value="Crotonobetainyl-coa:carnitine coa-transferase, domain 1"/>
    <property type="match status" value="1"/>
</dbReference>
<dbReference type="Gene3D" id="3.30.1540.10">
    <property type="entry name" value="formyl-coa transferase, domain 3"/>
    <property type="match status" value="1"/>
</dbReference>
<dbReference type="HOGENOM" id="CLU_033975_2_1_0"/>
<dbReference type="InterPro" id="IPR023606">
    <property type="entry name" value="CoA-Trfase_III_dom_1_sf"/>
</dbReference>
<name>B9L2G3_THERP</name>
<evidence type="ECO:0000313" key="3">
    <source>
        <dbReference type="Proteomes" id="UP000000447"/>
    </source>
</evidence>
<dbReference type="Proteomes" id="UP000000447">
    <property type="component" value="Chromosome"/>
</dbReference>
<organism evidence="2 3">
    <name type="scientific">Thermomicrobium roseum (strain ATCC 27502 / DSM 5159 / P-2)</name>
    <dbReference type="NCBI Taxonomy" id="309801"/>
    <lineage>
        <taxon>Bacteria</taxon>
        <taxon>Pseudomonadati</taxon>
        <taxon>Thermomicrobiota</taxon>
        <taxon>Thermomicrobia</taxon>
        <taxon>Thermomicrobiales</taxon>
        <taxon>Thermomicrobiaceae</taxon>
        <taxon>Thermomicrobium</taxon>
    </lineage>
</organism>
<dbReference type="KEGG" id="tro:trd_1364"/>
<dbReference type="RefSeq" id="WP_015922314.1">
    <property type="nucleotide sequence ID" value="NC_011959.1"/>
</dbReference>
<gene>
    <name evidence="2" type="ordered locus">trd_1364</name>
</gene>
<sequence>MSVAFVVVFGWVGGERIMERLPLSGVRVVDLTRVMAGPYCTMLLGDLGADVIKIERPGTGDDTRAWGPPFIDGVSAYYLSVNRNKRSITLDLKHPAGQEVFWRLVDRADVVVENFSPGTVDRLGIGYQAVRGRRPQIIYCSISGFGQTGPGKDRTAYDLIVQGMSGLMSVTGFPEGEPVRFGVPIADIGAGMFAALAIVAALYHRAQTGEGQYIDTSMLGGQVALLTYQAGIYFATGEAPKRTGNAHPIVAPYQTFRSADGHVNIAAGNDAIFTRMCRALGLDDLLEDERFATNAGRITNLPELVERIESVTSTLTTAEIVHRLDAAQVPCGPIYTVPEVFADPQVQHLELHQRIPHPTLGMVDQTGFPWRFSQTPARIRRYPPLLGEHTEEVLGELGYTSDEITAMRQQGAV</sequence>
<evidence type="ECO:0000256" key="1">
    <source>
        <dbReference type="ARBA" id="ARBA00022679"/>
    </source>
</evidence>
<keyword evidence="3" id="KW-1185">Reference proteome</keyword>
<dbReference type="eggNOG" id="COG1804">
    <property type="taxonomic scope" value="Bacteria"/>
</dbReference>
<accession>B9L2G3</accession>
<evidence type="ECO:0000313" key="2">
    <source>
        <dbReference type="EMBL" id="ACM04502.1"/>
    </source>
</evidence>
<dbReference type="PANTHER" id="PTHR48207:SF3">
    <property type="entry name" value="SUCCINATE--HYDROXYMETHYLGLUTARATE COA-TRANSFERASE"/>
    <property type="match status" value="1"/>
</dbReference>
<dbReference type="STRING" id="309801.trd_1364"/>
<protein>
    <submittedName>
        <fullName evidence="2">Protein C7orf10</fullName>
    </submittedName>
</protein>
<dbReference type="SUPFAM" id="SSF89796">
    <property type="entry name" value="CoA-transferase family III (CaiB/BaiF)"/>
    <property type="match status" value="1"/>
</dbReference>
<proteinExistence type="predicted"/>
<dbReference type="InterPro" id="IPR050483">
    <property type="entry name" value="CoA-transferase_III_domain"/>
</dbReference>
<dbReference type="GO" id="GO:0008410">
    <property type="term" value="F:CoA-transferase activity"/>
    <property type="evidence" value="ECO:0007669"/>
    <property type="project" value="TreeGrafter"/>
</dbReference>